<accession>A0A0A8YRA0</accession>
<name>A0A0A8YRA0_ARUDO</name>
<protein>
    <submittedName>
        <fullName evidence="1">Uncharacterized protein</fullName>
    </submittedName>
</protein>
<proteinExistence type="predicted"/>
<evidence type="ECO:0000313" key="1">
    <source>
        <dbReference type="EMBL" id="JAD28956.1"/>
    </source>
</evidence>
<reference evidence="1" key="1">
    <citation type="submission" date="2014-09" db="EMBL/GenBank/DDBJ databases">
        <authorList>
            <person name="Magalhaes I.L.F."/>
            <person name="Oliveira U."/>
            <person name="Santos F.R."/>
            <person name="Vidigal T.H.D.A."/>
            <person name="Brescovit A.D."/>
            <person name="Santos A.J."/>
        </authorList>
    </citation>
    <scope>NUCLEOTIDE SEQUENCE</scope>
    <source>
        <tissue evidence="1">Shoot tissue taken approximately 20 cm above the soil surface</tissue>
    </source>
</reference>
<sequence>MNNQQMINPIKI</sequence>
<organism evidence="1">
    <name type="scientific">Arundo donax</name>
    <name type="common">Giant reed</name>
    <name type="synonym">Donax arundinaceus</name>
    <dbReference type="NCBI Taxonomy" id="35708"/>
    <lineage>
        <taxon>Eukaryota</taxon>
        <taxon>Viridiplantae</taxon>
        <taxon>Streptophyta</taxon>
        <taxon>Embryophyta</taxon>
        <taxon>Tracheophyta</taxon>
        <taxon>Spermatophyta</taxon>
        <taxon>Magnoliopsida</taxon>
        <taxon>Liliopsida</taxon>
        <taxon>Poales</taxon>
        <taxon>Poaceae</taxon>
        <taxon>PACMAD clade</taxon>
        <taxon>Arundinoideae</taxon>
        <taxon>Arundineae</taxon>
        <taxon>Arundo</taxon>
    </lineage>
</organism>
<dbReference type="EMBL" id="GBRH01268939">
    <property type="protein sequence ID" value="JAD28956.1"/>
    <property type="molecule type" value="Transcribed_RNA"/>
</dbReference>
<reference evidence="1" key="2">
    <citation type="journal article" date="2015" name="Data Brief">
        <title>Shoot transcriptome of the giant reed, Arundo donax.</title>
        <authorList>
            <person name="Barrero R.A."/>
            <person name="Guerrero F.D."/>
            <person name="Moolhuijzen P."/>
            <person name="Goolsby J.A."/>
            <person name="Tidwell J."/>
            <person name="Bellgard S.E."/>
            <person name="Bellgard M.I."/>
        </authorList>
    </citation>
    <scope>NUCLEOTIDE SEQUENCE</scope>
    <source>
        <tissue evidence="1">Shoot tissue taken approximately 20 cm above the soil surface</tissue>
    </source>
</reference>